<evidence type="ECO:0000256" key="1">
    <source>
        <dbReference type="SAM" id="MobiDB-lite"/>
    </source>
</evidence>
<dbReference type="EMBL" id="BMAW01078783">
    <property type="protein sequence ID" value="GFU12375.1"/>
    <property type="molecule type" value="Genomic_DNA"/>
</dbReference>
<feature type="compositionally biased region" description="Polar residues" evidence="1">
    <location>
        <begin position="88"/>
        <end position="126"/>
    </location>
</feature>
<comment type="caution">
    <text evidence="2">The sequence shown here is derived from an EMBL/GenBank/DDBJ whole genome shotgun (WGS) entry which is preliminary data.</text>
</comment>
<evidence type="ECO:0000313" key="3">
    <source>
        <dbReference type="Proteomes" id="UP000887013"/>
    </source>
</evidence>
<keyword evidence="3" id="KW-1185">Reference proteome</keyword>
<sequence>MDNYKVVIEFNLNVLPNIPESCSGKNFNFEGNLEFIGNICINGDKFNMKINKLVKEEQFDLNEEYEFCEMDFGMDNEISLDSEIKNTNYNNENKSMENTNSDYENKSMENTNIDNENKSMENTNSDNENKSMEITDSDDESKSMENTDSDDENKSIEDNNGDDENKNINGDDEDKSINFNEEKNDLNMEIGNKDLQMEIKPMDVIPGVICMSFEKRLPYEYTISTTTHYVYEKCEGNWLEKLEEIIEALGITHFYAIGKNQQKYFQDYLNNITVELWNKPAYFNPKCSKCYRYGCSQYKTKYVLYDMFQYLFELQCEHK</sequence>
<name>A0A8X6QD83_NEPPI</name>
<organism evidence="2 3">
    <name type="scientific">Nephila pilipes</name>
    <name type="common">Giant wood spider</name>
    <name type="synonym">Nephila maculata</name>
    <dbReference type="NCBI Taxonomy" id="299642"/>
    <lineage>
        <taxon>Eukaryota</taxon>
        <taxon>Metazoa</taxon>
        <taxon>Ecdysozoa</taxon>
        <taxon>Arthropoda</taxon>
        <taxon>Chelicerata</taxon>
        <taxon>Arachnida</taxon>
        <taxon>Araneae</taxon>
        <taxon>Araneomorphae</taxon>
        <taxon>Entelegynae</taxon>
        <taxon>Araneoidea</taxon>
        <taxon>Nephilidae</taxon>
        <taxon>Nephila</taxon>
    </lineage>
</organism>
<reference evidence="2" key="1">
    <citation type="submission" date="2020-08" db="EMBL/GenBank/DDBJ databases">
        <title>Multicomponent nature underlies the extraordinary mechanical properties of spider dragline silk.</title>
        <authorList>
            <person name="Kono N."/>
            <person name="Nakamura H."/>
            <person name="Mori M."/>
            <person name="Yoshida Y."/>
            <person name="Ohtoshi R."/>
            <person name="Malay A.D."/>
            <person name="Moran D.A.P."/>
            <person name="Tomita M."/>
            <person name="Numata K."/>
            <person name="Arakawa K."/>
        </authorList>
    </citation>
    <scope>NUCLEOTIDE SEQUENCE</scope>
</reference>
<gene>
    <name evidence="2" type="ORF">NPIL_138441</name>
</gene>
<proteinExistence type="predicted"/>
<evidence type="ECO:0000313" key="2">
    <source>
        <dbReference type="EMBL" id="GFU12375.1"/>
    </source>
</evidence>
<dbReference type="Proteomes" id="UP000887013">
    <property type="component" value="Unassembled WGS sequence"/>
</dbReference>
<protein>
    <submittedName>
        <fullName evidence="2">Uncharacterized protein</fullName>
    </submittedName>
</protein>
<dbReference type="AlphaFoldDB" id="A0A8X6QD83"/>
<feature type="region of interest" description="Disordered" evidence="1">
    <location>
        <begin position="88"/>
        <end position="183"/>
    </location>
</feature>
<accession>A0A8X6QD83</accession>